<reference evidence="3" key="1">
    <citation type="submission" date="2016-10" db="EMBL/GenBank/DDBJ databases">
        <authorList>
            <person name="Varghese N."/>
            <person name="Submissions S."/>
        </authorList>
    </citation>
    <scope>NUCLEOTIDE SEQUENCE [LARGE SCALE GENOMIC DNA]</scope>
    <source>
        <strain evidence="3">DSM 25730</strain>
    </source>
</reference>
<evidence type="ECO:0000313" key="2">
    <source>
        <dbReference type="EMBL" id="SFD41533.1"/>
    </source>
</evidence>
<keyword evidence="1" id="KW-1133">Transmembrane helix</keyword>
<dbReference type="RefSeq" id="WP_092853813.1">
    <property type="nucleotide sequence ID" value="NZ_FOMI01000013.1"/>
</dbReference>
<evidence type="ECO:0000256" key="1">
    <source>
        <dbReference type="SAM" id="Phobius"/>
    </source>
</evidence>
<dbReference type="STRING" id="870482.SAMN04487987_11316"/>
<sequence length="139" mass="16808">MNTENKEELEKQESEIRKNLFLVFVPIAIMIFIIANYQSNSLEHNKEKYLESRNTKFNGIVIKKRQEGDYTRAGRFVILDNYHEERVENNTYYRIQIGDSVYKKSESDSVYFHLKNGEIIIEDYNEYLRKNYYELLNEK</sequence>
<dbReference type="Proteomes" id="UP000199439">
    <property type="component" value="Unassembled WGS sequence"/>
</dbReference>
<keyword evidence="1" id="KW-0472">Membrane</keyword>
<dbReference type="EMBL" id="FOMI01000013">
    <property type="protein sequence ID" value="SFD41533.1"/>
    <property type="molecule type" value="Genomic_DNA"/>
</dbReference>
<keyword evidence="3" id="KW-1185">Reference proteome</keyword>
<organism evidence="2 3">
    <name type="scientific">Algibacter pectinivorans</name>
    <dbReference type="NCBI Taxonomy" id="870482"/>
    <lineage>
        <taxon>Bacteria</taxon>
        <taxon>Pseudomonadati</taxon>
        <taxon>Bacteroidota</taxon>
        <taxon>Flavobacteriia</taxon>
        <taxon>Flavobacteriales</taxon>
        <taxon>Flavobacteriaceae</taxon>
        <taxon>Algibacter</taxon>
    </lineage>
</organism>
<dbReference type="OrthoDB" id="1437250at2"/>
<keyword evidence="1" id="KW-0812">Transmembrane</keyword>
<evidence type="ECO:0000313" key="3">
    <source>
        <dbReference type="Proteomes" id="UP000199439"/>
    </source>
</evidence>
<name>A0A1I1SCE2_9FLAO</name>
<gene>
    <name evidence="2" type="ORF">SAMN04487987_11316</name>
</gene>
<dbReference type="AlphaFoldDB" id="A0A1I1SCE2"/>
<feature type="transmembrane region" description="Helical" evidence="1">
    <location>
        <begin position="20"/>
        <end position="37"/>
    </location>
</feature>
<proteinExistence type="predicted"/>
<accession>A0A1I1SCE2</accession>
<protein>
    <submittedName>
        <fullName evidence="2">Uncharacterized protein</fullName>
    </submittedName>
</protein>